<feature type="compositionally biased region" description="Basic and acidic residues" evidence="6">
    <location>
        <begin position="413"/>
        <end position="422"/>
    </location>
</feature>
<dbReference type="GO" id="GO:0016020">
    <property type="term" value="C:membrane"/>
    <property type="evidence" value="ECO:0007669"/>
    <property type="project" value="UniProtKB-SubCell"/>
</dbReference>
<dbReference type="Pfam" id="PF00001">
    <property type="entry name" value="7tm_1"/>
    <property type="match status" value="1"/>
</dbReference>
<feature type="transmembrane region" description="Helical" evidence="7">
    <location>
        <begin position="184"/>
        <end position="204"/>
    </location>
</feature>
<dbReference type="CDD" id="cd14978">
    <property type="entry name" value="7tmA_FMRFamide_R-like"/>
    <property type="match status" value="1"/>
</dbReference>
<feature type="transmembrane region" description="Helical" evidence="7">
    <location>
        <begin position="137"/>
        <end position="163"/>
    </location>
</feature>
<dbReference type="WBParaSite" id="scf7180000424060.g12169">
    <property type="protein sequence ID" value="scf7180000424060.g12169"/>
    <property type="gene ID" value="scf7180000424060.g12169"/>
</dbReference>
<comment type="subcellular location">
    <subcellularLocation>
        <location evidence="1">Membrane</location>
    </subcellularLocation>
</comment>
<dbReference type="GO" id="GO:0004930">
    <property type="term" value="F:G protein-coupled receptor activity"/>
    <property type="evidence" value="ECO:0007669"/>
    <property type="project" value="UniProtKB-KW"/>
</dbReference>
<evidence type="ECO:0000313" key="10">
    <source>
        <dbReference type="WBParaSite" id="scf7180000424060.g12169"/>
    </source>
</evidence>
<dbReference type="AlphaFoldDB" id="A0A915PBQ3"/>
<evidence type="ECO:0000256" key="6">
    <source>
        <dbReference type="SAM" id="MobiDB-lite"/>
    </source>
</evidence>
<accession>A0A915PBQ3</accession>
<protein>
    <submittedName>
        <fullName evidence="10">G-protein coupled receptors family 1 profile domain-containing protein</fullName>
    </submittedName>
</protein>
<dbReference type="PANTHER" id="PTHR47760">
    <property type="entry name" value="G-PROTEIN COUPLED RECEPTOR B0563.6-LIKE PROTEIN-RELATED"/>
    <property type="match status" value="1"/>
</dbReference>
<evidence type="ECO:0000256" key="7">
    <source>
        <dbReference type="SAM" id="Phobius"/>
    </source>
</evidence>
<dbReference type="InterPro" id="IPR017452">
    <property type="entry name" value="GPCR_Rhodpsn_7TM"/>
</dbReference>
<dbReference type="InterPro" id="IPR053093">
    <property type="entry name" value="GPCR-like"/>
</dbReference>
<dbReference type="Gene3D" id="1.20.1070.10">
    <property type="entry name" value="Rhodopsin 7-helix transmembrane proteins"/>
    <property type="match status" value="1"/>
</dbReference>
<proteinExistence type="inferred from homology"/>
<name>A0A915PBQ3_9BILA</name>
<feature type="transmembrane region" description="Helical" evidence="7">
    <location>
        <begin position="61"/>
        <end position="85"/>
    </location>
</feature>
<organism evidence="9 10">
    <name type="scientific">Meloidogyne floridensis</name>
    <dbReference type="NCBI Taxonomy" id="298350"/>
    <lineage>
        <taxon>Eukaryota</taxon>
        <taxon>Metazoa</taxon>
        <taxon>Ecdysozoa</taxon>
        <taxon>Nematoda</taxon>
        <taxon>Chromadorea</taxon>
        <taxon>Rhabditida</taxon>
        <taxon>Tylenchina</taxon>
        <taxon>Tylenchomorpha</taxon>
        <taxon>Tylenchoidea</taxon>
        <taxon>Meloidogynidae</taxon>
        <taxon>Meloidogyninae</taxon>
        <taxon>Meloidogyne</taxon>
    </lineage>
</organism>
<evidence type="ECO:0000256" key="3">
    <source>
        <dbReference type="ARBA" id="ARBA00022989"/>
    </source>
</evidence>
<dbReference type="SUPFAM" id="SSF81321">
    <property type="entry name" value="Family A G protein-coupled receptor-like"/>
    <property type="match status" value="1"/>
</dbReference>
<dbReference type="PROSITE" id="PS50262">
    <property type="entry name" value="G_PROTEIN_RECEP_F1_2"/>
    <property type="match status" value="1"/>
</dbReference>
<dbReference type="PROSITE" id="PS00237">
    <property type="entry name" value="G_PROTEIN_RECEP_F1_1"/>
    <property type="match status" value="1"/>
</dbReference>
<evidence type="ECO:0000256" key="1">
    <source>
        <dbReference type="ARBA" id="ARBA00004370"/>
    </source>
</evidence>
<feature type="transmembrane region" description="Helical" evidence="7">
    <location>
        <begin position="243"/>
        <end position="264"/>
    </location>
</feature>
<dbReference type="InterPro" id="IPR000276">
    <property type="entry name" value="GPCR_Rhodpsn"/>
</dbReference>
<feature type="region of interest" description="Disordered" evidence="6">
    <location>
        <begin position="402"/>
        <end position="435"/>
    </location>
</feature>
<feature type="transmembrane region" description="Helical" evidence="7">
    <location>
        <begin position="285"/>
        <end position="310"/>
    </location>
</feature>
<dbReference type="PRINTS" id="PR00237">
    <property type="entry name" value="GPCRRHODOPSN"/>
</dbReference>
<evidence type="ECO:0000256" key="4">
    <source>
        <dbReference type="ARBA" id="ARBA00023136"/>
    </source>
</evidence>
<evidence type="ECO:0000259" key="8">
    <source>
        <dbReference type="PROSITE" id="PS50262"/>
    </source>
</evidence>
<keyword evidence="2 5" id="KW-0812">Transmembrane</keyword>
<keyword evidence="5" id="KW-0807">Transducer</keyword>
<reference evidence="10" key="1">
    <citation type="submission" date="2022-11" db="UniProtKB">
        <authorList>
            <consortium name="WormBaseParasite"/>
        </authorList>
    </citation>
    <scope>IDENTIFICATION</scope>
</reference>
<evidence type="ECO:0000256" key="5">
    <source>
        <dbReference type="RuleBase" id="RU000688"/>
    </source>
</evidence>
<dbReference type="Proteomes" id="UP000887560">
    <property type="component" value="Unplaced"/>
</dbReference>
<comment type="similarity">
    <text evidence="5">Belongs to the G-protein coupled receptor 1 family.</text>
</comment>
<evidence type="ECO:0000313" key="9">
    <source>
        <dbReference type="Proteomes" id="UP000887560"/>
    </source>
</evidence>
<feature type="transmembrane region" description="Helical" evidence="7">
    <location>
        <begin position="97"/>
        <end position="117"/>
    </location>
</feature>
<feature type="domain" description="G-protein coupled receptors family 1 profile" evidence="8">
    <location>
        <begin position="78"/>
        <end position="343"/>
    </location>
</feature>
<evidence type="ECO:0000256" key="2">
    <source>
        <dbReference type="ARBA" id="ARBA00022692"/>
    </source>
</evidence>
<keyword evidence="4 7" id="KW-0472">Membrane</keyword>
<keyword evidence="5" id="KW-0675">Receptor</keyword>
<sequence>MNDSETIENYEDFLSQLSSTMIPTTTTSSSSSAIFTSTLATPLISETAQIPSPAPKLNINIVAYCYIMPTICVLGIIGNSMNVVTLASPRLKAVSYMYLRALAVSDLLCMLFVLAFACCEVLKESGVPIERHPLYGFYQAHVMLSFINWALATGVYIVVALSLERYVSVVFPLHFRMWNSPKRAMKAIIIAYTVPALFYIPYGIGRYSVSEKINSRGEISYGAIDSEISKTFGWQVYKWTREAFLRFLPIVILFVLNFQIMIAFRRRQKMFDRLRNRETAARDDTLLYILGGIAVMFFVCNIPAAINLLFINEVVKKRPDYQIFRAAANLLEITNHAAQFYIFCVCSSDYRVTFMQKFPCLRAYYVNKSKFCSFLRNASQLPKRSVARRTISTTTNSKIGNNVNNVCGTMRPKHGDKNDRRNGKSKKGGGGGGSAIAEMTFVRSTTITGELLSTCGGHNTEQETIDAQIASLESLSDESETLLKQQKIREESWGSPITTKLCLIGLDGDEEEGIICRRSSNGEGIIAEDEQTDRTDGTSYL</sequence>
<keyword evidence="5" id="KW-0297">G-protein coupled receptor</keyword>
<dbReference type="PANTHER" id="PTHR47760:SF2">
    <property type="entry name" value="G-PROTEIN COUPLED RECEPTOR B0563.6-RELATED"/>
    <property type="match status" value="1"/>
</dbReference>
<keyword evidence="3 7" id="KW-1133">Transmembrane helix</keyword>
<keyword evidence="9" id="KW-1185">Reference proteome</keyword>